<dbReference type="InterPro" id="IPR011009">
    <property type="entry name" value="Kinase-like_dom_sf"/>
</dbReference>
<dbReference type="InterPro" id="IPR045274">
    <property type="entry name" value="WAK-like"/>
</dbReference>
<dbReference type="GO" id="GO:0005886">
    <property type="term" value="C:plasma membrane"/>
    <property type="evidence" value="ECO:0007669"/>
    <property type="project" value="TreeGrafter"/>
</dbReference>
<dbReference type="SUPFAM" id="SSF56112">
    <property type="entry name" value="Protein kinase-like (PK-like)"/>
    <property type="match status" value="1"/>
</dbReference>
<accession>A0A8S0QD25</accession>
<organism evidence="6 7">
    <name type="scientific">Olea europaea subsp. europaea</name>
    <dbReference type="NCBI Taxonomy" id="158383"/>
    <lineage>
        <taxon>Eukaryota</taxon>
        <taxon>Viridiplantae</taxon>
        <taxon>Streptophyta</taxon>
        <taxon>Embryophyta</taxon>
        <taxon>Tracheophyta</taxon>
        <taxon>Spermatophyta</taxon>
        <taxon>Magnoliopsida</taxon>
        <taxon>eudicotyledons</taxon>
        <taxon>Gunneridae</taxon>
        <taxon>Pentapetalae</taxon>
        <taxon>asterids</taxon>
        <taxon>lamiids</taxon>
        <taxon>Lamiales</taxon>
        <taxon>Oleaceae</taxon>
        <taxon>Oleeae</taxon>
        <taxon>Olea</taxon>
    </lineage>
</organism>
<evidence type="ECO:0000259" key="5">
    <source>
        <dbReference type="PROSITE" id="PS50011"/>
    </source>
</evidence>
<dbReference type="AlphaFoldDB" id="A0A8S0QD25"/>
<dbReference type="Proteomes" id="UP000594638">
    <property type="component" value="Unassembled WGS sequence"/>
</dbReference>
<name>A0A8S0QD25_OLEEU</name>
<keyword evidence="2" id="KW-0067">ATP-binding</keyword>
<comment type="caution">
    <text evidence="6">The sequence shown here is derived from an EMBL/GenBank/DDBJ whole genome shotgun (WGS) entry which is preliminary data.</text>
</comment>
<protein>
    <submittedName>
        <fullName evidence="6">Wall-associated receptor kinase-like 11</fullName>
    </submittedName>
</protein>
<keyword evidence="1" id="KW-0547">Nucleotide-binding</keyword>
<dbReference type="PANTHER" id="PTHR27005:SF515">
    <property type="entry name" value="WALL-ASSOCIATED RECEPTOR KINASE-LIKE 10-RELATED"/>
    <property type="match status" value="1"/>
</dbReference>
<keyword evidence="6" id="KW-0808">Transferase</keyword>
<keyword evidence="7" id="KW-1185">Reference proteome</keyword>
<sequence length="244" mass="27922">MLPADLPCEGHVRWVCTRPGTNDFFRRTFIRRFKHVGVPVALVLLVHPTARARKFSVVPDLVLVPAVAKLRYPKRSKLFLCSFVFLGMMDRLGFTFRSSDLNDSTKFLNNYVDLRDIPLVLEWRIGPKNCSKMLKSDREGYEGNLYLSPGYIVEVAGALAYLHYTTLLPIYHRDIKSSNILLGEKYVAKVSDFGTSRSVAVGQTHLITVVKGTFRYLDPDYFQSSQFIEKKVMYMVLEFFLSSS</sequence>
<evidence type="ECO:0000256" key="1">
    <source>
        <dbReference type="ARBA" id="ARBA00022741"/>
    </source>
</evidence>
<dbReference type="PANTHER" id="PTHR27005">
    <property type="entry name" value="WALL-ASSOCIATED RECEPTOR KINASE-LIKE 21"/>
    <property type="match status" value="1"/>
</dbReference>
<keyword evidence="6" id="KW-0418">Kinase</keyword>
<comment type="catalytic activity">
    <reaction evidence="3">
        <text>L-seryl-[protein] + ATP = O-phospho-L-seryl-[protein] + ADP + H(+)</text>
        <dbReference type="Rhea" id="RHEA:17989"/>
        <dbReference type="Rhea" id="RHEA-COMP:9863"/>
        <dbReference type="Rhea" id="RHEA-COMP:11604"/>
        <dbReference type="ChEBI" id="CHEBI:15378"/>
        <dbReference type="ChEBI" id="CHEBI:29999"/>
        <dbReference type="ChEBI" id="CHEBI:30616"/>
        <dbReference type="ChEBI" id="CHEBI:83421"/>
        <dbReference type="ChEBI" id="CHEBI:456216"/>
    </reaction>
</comment>
<dbReference type="InterPro" id="IPR000719">
    <property type="entry name" value="Prot_kinase_dom"/>
</dbReference>
<evidence type="ECO:0000313" key="6">
    <source>
        <dbReference type="EMBL" id="CAA2965623.1"/>
    </source>
</evidence>
<evidence type="ECO:0000256" key="3">
    <source>
        <dbReference type="ARBA" id="ARBA00047558"/>
    </source>
</evidence>
<proteinExistence type="predicted"/>
<dbReference type="GO" id="GO:0005524">
    <property type="term" value="F:ATP binding"/>
    <property type="evidence" value="ECO:0007669"/>
    <property type="project" value="UniProtKB-KW"/>
</dbReference>
<dbReference type="Gramene" id="OE9A027560T1">
    <property type="protein sequence ID" value="OE9A027560C1"/>
    <property type="gene ID" value="OE9A027560"/>
</dbReference>
<evidence type="ECO:0000256" key="2">
    <source>
        <dbReference type="ARBA" id="ARBA00022840"/>
    </source>
</evidence>
<dbReference type="Gene3D" id="1.10.510.10">
    <property type="entry name" value="Transferase(Phosphotransferase) domain 1"/>
    <property type="match status" value="1"/>
</dbReference>
<dbReference type="OrthoDB" id="4062651at2759"/>
<reference evidence="6 7" key="1">
    <citation type="submission" date="2019-12" db="EMBL/GenBank/DDBJ databases">
        <authorList>
            <person name="Alioto T."/>
            <person name="Alioto T."/>
            <person name="Gomez Garrido J."/>
        </authorList>
    </citation>
    <scope>NUCLEOTIDE SEQUENCE [LARGE SCALE GENOMIC DNA]</scope>
</reference>
<comment type="catalytic activity">
    <reaction evidence="4">
        <text>L-threonyl-[protein] + ATP = O-phospho-L-threonyl-[protein] + ADP + H(+)</text>
        <dbReference type="Rhea" id="RHEA:46608"/>
        <dbReference type="Rhea" id="RHEA-COMP:11060"/>
        <dbReference type="Rhea" id="RHEA-COMP:11605"/>
        <dbReference type="ChEBI" id="CHEBI:15378"/>
        <dbReference type="ChEBI" id="CHEBI:30013"/>
        <dbReference type="ChEBI" id="CHEBI:30616"/>
        <dbReference type="ChEBI" id="CHEBI:61977"/>
        <dbReference type="ChEBI" id="CHEBI:456216"/>
    </reaction>
</comment>
<dbReference type="InterPro" id="IPR008271">
    <property type="entry name" value="Ser/Thr_kinase_AS"/>
</dbReference>
<gene>
    <name evidence="6" type="ORF">OLEA9_A027560</name>
</gene>
<evidence type="ECO:0000313" key="7">
    <source>
        <dbReference type="Proteomes" id="UP000594638"/>
    </source>
</evidence>
<dbReference type="PROSITE" id="PS50011">
    <property type="entry name" value="PROTEIN_KINASE_DOM"/>
    <property type="match status" value="1"/>
</dbReference>
<dbReference type="PROSITE" id="PS00108">
    <property type="entry name" value="PROTEIN_KINASE_ST"/>
    <property type="match status" value="1"/>
</dbReference>
<keyword evidence="6" id="KW-0675">Receptor</keyword>
<dbReference type="GO" id="GO:0007166">
    <property type="term" value="P:cell surface receptor signaling pathway"/>
    <property type="evidence" value="ECO:0007669"/>
    <property type="project" value="InterPro"/>
</dbReference>
<evidence type="ECO:0000256" key="4">
    <source>
        <dbReference type="ARBA" id="ARBA00047951"/>
    </source>
</evidence>
<dbReference type="Pfam" id="PF00069">
    <property type="entry name" value="Pkinase"/>
    <property type="match status" value="1"/>
</dbReference>
<dbReference type="GO" id="GO:0004674">
    <property type="term" value="F:protein serine/threonine kinase activity"/>
    <property type="evidence" value="ECO:0007669"/>
    <property type="project" value="TreeGrafter"/>
</dbReference>
<feature type="domain" description="Protein kinase" evidence="5">
    <location>
        <begin position="1"/>
        <end position="244"/>
    </location>
</feature>
<dbReference type="EMBL" id="CACTIH010001847">
    <property type="protein sequence ID" value="CAA2965623.1"/>
    <property type="molecule type" value="Genomic_DNA"/>
</dbReference>